<gene>
    <name evidence="3" type="ORF">CFOL_v3_09136</name>
</gene>
<dbReference type="OrthoDB" id="1933275at2759"/>
<keyword evidence="1" id="KW-0175">Coiled coil</keyword>
<evidence type="ECO:0000313" key="4">
    <source>
        <dbReference type="Proteomes" id="UP000187406"/>
    </source>
</evidence>
<dbReference type="EMBL" id="BDDD01000424">
    <property type="protein sequence ID" value="GAV65621.1"/>
    <property type="molecule type" value="Genomic_DNA"/>
</dbReference>
<dbReference type="InParanoid" id="A0A1Q3BC77"/>
<sequence length="1588" mass="177904">WFDKYSKAQDMKNKLRQALEQSMPQIDRIQAQNLQLKKELDDAQAQAKIEKDGKENESVARISLEHEIFSLKSEISMLQQKGGSESKDRNEEVKLLQACVSEGEKEISRLKELLEKEKLRADSEKKHAEVEKNKGEKEIKKLKELLEQEKTRADSEKKSAEVEKKKATEAWKHVKAEVSKADEERRIASGEGKKAEEYKLQYEALKKEADEAKSMLVSERSKSIEITKELEAEKKKVIKERKRAELEMGKAENQKKLAEAFRENAAEEKSHAEELSRQFDDANGKIEKLQEEIQDLVSRNLAEEYKLHIEVLMKEANEAKSELVSERSKSVEITKRLEAEKKKVIKERKRAELELGKAEDQKKRAEAFRKKAAEEKSHAEELSRQFDDAKGKIEKLQKEIQDLVSTNLGEAPGDHTDRITKAEAVRIKKRFWVETSKRNMDESDSVLDFLNSEEANKRFEIEKQKAISEKKRADSEMVNAEGQRKLAEACRKKANEEKLRADRLSRQLAEDRRKIKELQKQMYELLCSKKHAGSHSISLDKDTDAETVNVKLLKNQLKIEKMQVKHVKQVAKLEKSRNSILQQELDGLKLEFVQFSNRLDALHKCFSTSSVGIDDLEKVGVPLKLFTHASMHVLFTDSLTSQAGNLVNIHRLKFQENLCSLEPCCENGLLNPWCMTGDHLRQTFQQTAPLLPISGVDCAESLSGIDSNLESLLGGSNRKLLQSSAINSSTKSFSDGQLVGSQERGSYALNRPAKLVEDLNVRQTMSSITGEVTKVRRNENLAVVAENSVRSALGVDVVGVNEHDKKRRIMIDAIKSIESLCSKDKKLHLQIEEKLSVLQDTLNKHTDEPLEEATFVVPNLHGDFYAKNARSNKKRKACHEEKSLHRLCDNYEPKKVGEVENKLQEDSGFFRQDSQPSNNITLTEQAWREALNVSVTGALETVESFDQVTDGNYMKLLDLDNTADEECYKKALEMPLSPTVPDIESQDIVEPLSFCQGLSKEKESSKASLHNNNNCLFDSLDILGNNGKSQTKGSVVELGKSDMSSSGDQGAKFLVSSEVGSAPHGIPKSCIVLSDIRDNSSILRIFSATTRMARCLVGTQTEWIMHKILLGLKMEGNLFPKEKVCVFFSLLLLNFPSADFEGSLKVLNVNLYPCLESFSGHMSAVISDVEARSMFAELCLDELFSLMEDFLIHGRMMVCTDECSPTLVEINTLLDGLNMRLSSEVASADQLVAGSIILASICKAIDHIGFICEASYNILRMCRHDTSVVLTILHVFAYLGGERYFTLKKHHLTVAVLKSIVTVLETGCLPVAAASCLSSLNKVQIEFHPCTKCPFSEDAAPIDNVVSLLLEKLQKYNQTRTMNQDLIGLVNMSNVLALSHKDSAERSLSQEEVGGILDVNCDASSCLNKFGMPATQSESVGDGTMCQLSDVLSVLELLACKMSWDWTCSAILPRLLKILESPVLGNVAIAVVILLGHIGRLGLDAGGNDDKGVRRLRRDLSTFLCRDATIRAGLPIQIATITALLQLIRVDFEEIIRSDVILPDNASQSLPTNVIRKWFFLLRKDQQALSFSLLKSIGVLNSEISQGC</sequence>
<feature type="coiled-coil region" evidence="1">
    <location>
        <begin position="456"/>
        <end position="521"/>
    </location>
</feature>
<feature type="non-terminal residue" evidence="3">
    <location>
        <position position="1"/>
    </location>
</feature>
<dbReference type="PANTHER" id="PTHR35480">
    <property type="entry name" value="MATERNAL EFFECT EMBRYO ARREST 22"/>
    <property type="match status" value="1"/>
</dbReference>
<dbReference type="Proteomes" id="UP000187406">
    <property type="component" value="Unassembled WGS sequence"/>
</dbReference>
<comment type="caution">
    <text evidence="3">The sequence shown here is derived from an EMBL/GenBank/DDBJ whole genome shotgun (WGS) entry which is preliminary data.</text>
</comment>
<proteinExistence type="predicted"/>
<protein>
    <recommendedName>
        <fullName evidence="5">Maternal effect embryo arrest 22</fullName>
    </recommendedName>
</protein>
<evidence type="ECO:0000256" key="2">
    <source>
        <dbReference type="SAM" id="MobiDB-lite"/>
    </source>
</evidence>
<keyword evidence="4" id="KW-1185">Reference proteome</keyword>
<feature type="region of interest" description="Disordered" evidence="2">
    <location>
        <begin position="355"/>
        <end position="386"/>
    </location>
</feature>
<reference evidence="4" key="1">
    <citation type="submission" date="2016-04" db="EMBL/GenBank/DDBJ databases">
        <title>Cephalotus genome sequencing.</title>
        <authorList>
            <person name="Fukushima K."/>
            <person name="Hasebe M."/>
            <person name="Fang X."/>
        </authorList>
    </citation>
    <scope>NUCLEOTIDE SEQUENCE [LARGE SCALE GENOMIC DNA]</scope>
    <source>
        <strain evidence="4">cv. St1</strain>
    </source>
</reference>
<dbReference type="PANTHER" id="PTHR35480:SF1">
    <property type="entry name" value="MATERNAL EFFECT EMBRYO ARREST 22"/>
    <property type="match status" value="1"/>
</dbReference>
<evidence type="ECO:0008006" key="5">
    <source>
        <dbReference type="Google" id="ProtNLM"/>
    </source>
</evidence>
<evidence type="ECO:0000256" key="1">
    <source>
        <dbReference type="SAM" id="Coils"/>
    </source>
</evidence>
<feature type="coiled-coil region" evidence="1">
    <location>
        <begin position="100"/>
        <end position="170"/>
    </location>
</feature>
<organism evidence="3 4">
    <name type="scientific">Cephalotus follicularis</name>
    <name type="common">Albany pitcher plant</name>
    <dbReference type="NCBI Taxonomy" id="3775"/>
    <lineage>
        <taxon>Eukaryota</taxon>
        <taxon>Viridiplantae</taxon>
        <taxon>Streptophyta</taxon>
        <taxon>Embryophyta</taxon>
        <taxon>Tracheophyta</taxon>
        <taxon>Spermatophyta</taxon>
        <taxon>Magnoliopsida</taxon>
        <taxon>eudicotyledons</taxon>
        <taxon>Gunneridae</taxon>
        <taxon>Pentapetalae</taxon>
        <taxon>rosids</taxon>
        <taxon>fabids</taxon>
        <taxon>Oxalidales</taxon>
        <taxon>Cephalotaceae</taxon>
        <taxon>Cephalotus</taxon>
    </lineage>
</organism>
<name>A0A1Q3BC77_CEPFO</name>
<dbReference type="STRING" id="3775.A0A1Q3BC77"/>
<feature type="coiled-coil region" evidence="1">
    <location>
        <begin position="26"/>
        <end position="57"/>
    </location>
</feature>
<accession>A0A1Q3BC77</accession>
<evidence type="ECO:0000313" key="3">
    <source>
        <dbReference type="EMBL" id="GAV65621.1"/>
    </source>
</evidence>
<dbReference type="FunCoup" id="A0A1Q3BC77">
    <property type="interactions" value="1734"/>
</dbReference>